<dbReference type="Proteomes" id="UP000321224">
    <property type="component" value="Unassembled WGS sequence"/>
</dbReference>
<accession>A0A511HA32</accession>
<organism evidence="1 2">
    <name type="scientific">Myxococcus virescens</name>
    <dbReference type="NCBI Taxonomy" id="83456"/>
    <lineage>
        <taxon>Bacteria</taxon>
        <taxon>Pseudomonadati</taxon>
        <taxon>Myxococcota</taxon>
        <taxon>Myxococcia</taxon>
        <taxon>Myxococcales</taxon>
        <taxon>Cystobacterineae</taxon>
        <taxon>Myxococcaceae</taxon>
        <taxon>Myxococcus</taxon>
    </lineage>
</organism>
<reference evidence="1 2" key="1">
    <citation type="submission" date="2019-07" db="EMBL/GenBank/DDBJ databases">
        <title>Whole genome shotgun sequence of Myxococcus virescens NBRC 100334.</title>
        <authorList>
            <person name="Hosoyama A."/>
            <person name="Uohara A."/>
            <person name="Ohji S."/>
            <person name="Ichikawa N."/>
        </authorList>
    </citation>
    <scope>NUCLEOTIDE SEQUENCE [LARGE SCALE GENOMIC DNA]</scope>
    <source>
        <strain evidence="1 2">NBRC 100334</strain>
    </source>
</reference>
<gene>
    <name evidence="1" type="ORF">MVI01_13630</name>
</gene>
<dbReference type="EMBL" id="BJVY01000005">
    <property type="protein sequence ID" value="GEL69579.1"/>
    <property type="molecule type" value="Genomic_DNA"/>
</dbReference>
<dbReference type="AlphaFoldDB" id="A0A511HA32"/>
<comment type="caution">
    <text evidence="1">The sequence shown here is derived from an EMBL/GenBank/DDBJ whole genome shotgun (WGS) entry which is preliminary data.</text>
</comment>
<name>A0A511HA32_9BACT</name>
<sequence>MTEALPSSPSVSRTGGRAGEAFRHFGGVSRVVLGDDARALVEDRTGFLLELKE</sequence>
<proteinExistence type="predicted"/>
<protein>
    <submittedName>
        <fullName evidence="1">Uncharacterized protein</fullName>
    </submittedName>
</protein>
<evidence type="ECO:0000313" key="1">
    <source>
        <dbReference type="EMBL" id="GEL69579.1"/>
    </source>
</evidence>
<evidence type="ECO:0000313" key="2">
    <source>
        <dbReference type="Proteomes" id="UP000321224"/>
    </source>
</evidence>